<accession>A0ABT6X7R0</accession>
<feature type="compositionally biased region" description="Basic and acidic residues" evidence="1">
    <location>
        <begin position="130"/>
        <end position="140"/>
    </location>
</feature>
<evidence type="ECO:0000313" key="2">
    <source>
        <dbReference type="EMBL" id="MDI9233972.1"/>
    </source>
</evidence>
<reference evidence="2" key="1">
    <citation type="submission" date="2023-05" db="EMBL/GenBank/DDBJ databases">
        <title>Limnohabitans sp. strain HM2-2 Genome sequencing and assembly.</title>
        <authorList>
            <person name="Jung Y."/>
        </authorList>
    </citation>
    <scope>NUCLEOTIDE SEQUENCE</scope>
    <source>
        <strain evidence="2">HM2-2</strain>
    </source>
</reference>
<evidence type="ECO:0000313" key="3">
    <source>
        <dbReference type="Proteomes" id="UP001431902"/>
    </source>
</evidence>
<dbReference type="EMBL" id="JASGBH010000006">
    <property type="protein sequence ID" value="MDI9233972.1"/>
    <property type="molecule type" value="Genomic_DNA"/>
</dbReference>
<sequence length="140" mass="14660">MNRSIGGQMPKGTINGPALPHGQETRREDLEETSSQSGSSEDPGQGQKTSRVRQEGARQGASQGQGDCEIPRSTGGESQNSGQIASESVCQTGGKSPRQGQGPCARQRGQSACESFQSSRQSRAQGARESCPEGGREARP</sequence>
<dbReference type="RefSeq" id="WP_283224364.1">
    <property type="nucleotide sequence ID" value="NZ_JASGBH010000006.1"/>
</dbReference>
<organism evidence="2 3">
    <name type="scientific">Limnohabitans lacus</name>
    <dbReference type="NCBI Taxonomy" id="3045173"/>
    <lineage>
        <taxon>Bacteria</taxon>
        <taxon>Pseudomonadati</taxon>
        <taxon>Pseudomonadota</taxon>
        <taxon>Betaproteobacteria</taxon>
        <taxon>Burkholderiales</taxon>
        <taxon>Comamonadaceae</taxon>
        <taxon>Limnohabitans</taxon>
    </lineage>
</organism>
<feature type="compositionally biased region" description="Polar residues" evidence="1">
    <location>
        <begin position="75"/>
        <end position="94"/>
    </location>
</feature>
<keyword evidence="3" id="KW-1185">Reference proteome</keyword>
<dbReference type="Proteomes" id="UP001431902">
    <property type="component" value="Unassembled WGS sequence"/>
</dbReference>
<feature type="compositionally biased region" description="Polar residues" evidence="1">
    <location>
        <begin position="108"/>
        <end position="124"/>
    </location>
</feature>
<gene>
    <name evidence="2" type="ORF">QLQ16_09000</name>
</gene>
<comment type="caution">
    <text evidence="2">The sequence shown here is derived from an EMBL/GenBank/DDBJ whole genome shotgun (WGS) entry which is preliminary data.</text>
</comment>
<name>A0ABT6X7R0_9BURK</name>
<protein>
    <submittedName>
        <fullName evidence="2">Uncharacterized protein</fullName>
    </submittedName>
</protein>
<feature type="region of interest" description="Disordered" evidence="1">
    <location>
        <begin position="1"/>
        <end position="140"/>
    </location>
</feature>
<proteinExistence type="predicted"/>
<evidence type="ECO:0000256" key="1">
    <source>
        <dbReference type="SAM" id="MobiDB-lite"/>
    </source>
</evidence>
<feature type="compositionally biased region" description="Polar residues" evidence="1">
    <location>
        <begin position="33"/>
        <end position="49"/>
    </location>
</feature>